<keyword evidence="1" id="KW-0732">Signal</keyword>
<protein>
    <submittedName>
        <fullName evidence="2">Uncharacterized protein</fullName>
    </submittedName>
</protein>
<dbReference type="InParanoid" id="A0A5J5EW64"/>
<dbReference type="AlphaFoldDB" id="A0A5J5EW64"/>
<comment type="caution">
    <text evidence="2">The sequence shown here is derived from an EMBL/GenBank/DDBJ whole genome shotgun (WGS) entry which is preliminary data.</text>
</comment>
<evidence type="ECO:0000313" key="2">
    <source>
        <dbReference type="EMBL" id="KAA8905384.1"/>
    </source>
</evidence>
<organism evidence="2 3">
    <name type="scientific">Sphaerosporella brunnea</name>
    <dbReference type="NCBI Taxonomy" id="1250544"/>
    <lineage>
        <taxon>Eukaryota</taxon>
        <taxon>Fungi</taxon>
        <taxon>Dikarya</taxon>
        <taxon>Ascomycota</taxon>
        <taxon>Pezizomycotina</taxon>
        <taxon>Pezizomycetes</taxon>
        <taxon>Pezizales</taxon>
        <taxon>Pyronemataceae</taxon>
        <taxon>Sphaerosporella</taxon>
    </lineage>
</organism>
<evidence type="ECO:0000313" key="3">
    <source>
        <dbReference type="Proteomes" id="UP000326924"/>
    </source>
</evidence>
<dbReference type="Proteomes" id="UP000326924">
    <property type="component" value="Unassembled WGS sequence"/>
</dbReference>
<sequence length="129" mass="14061">MGQAPDLKPGGLLLLLAAVVKMDGGHTWRIGTYGGVSARDRGATEWHWLARACFGSGSERRRRGRVHISAGDWIPTLRVPITQTCLLTPNNTCLHTPTLLGSGTGLLGFNFQIFLLSLFPLAEIPYYLT</sequence>
<dbReference type="EMBL" id="VXIS01000100">
    <property type="protein sequence ID" value="KAA8905384.1"/>
    <property type="molecule type" value="Genomic_DNA"/>
</dbReference>
<feature type="signal peptide" evidence="1">
    <location>
        <begin position="1"/>
        <end position="27"/>
    </location>
</feature>
<name>A0A5J5EW64_9PEZI</name>
<gene>
    <name evidence="2" type="ORF">FN846DRAFT_11105</name>
</gene>
<evidence type="ECO:0000256" key="1">
    <source>
        <dbReference type="SAM" id="SignalP"/>
    </source>
</evidence>
<proteinExistence type="predicted"/>
<accession>A0A5J5EW64</accession>
<keyword evidence="3" id="KW-1185">Reference proteome</keyword>
<reference evidence="2 3" key="1">
    <citation type="submission" date="2019-09" db="EMBL/GenBank/DDBJ databases">
        <title>Draft genome of the ectomycorrhizal ascomycete Sphaerosporella brunnea.</title>
        <authorList>
            <consortium name="DOE Joint Genome Institute"/>
            <person name="Benucci G.M."/>
            <person name="Marozzi G."/>
            <person name="Antonielli L."/>
            <person name="Sanchez S."/>
            <person name="Marco P."/>
            <person name="Wang X."/>
            <person name="Falini L.B."/>
            <person name="Barry K."/>
            <person name="Haridas S."/>
            <person name="Lipzen A."/>
            <person name="Labutti K."/>
            <person name="Grigoriev I.V."/>
            <person name="Murat C."/>
            <person name="Martin F."/>
            <person name="Albertini E."/>
            <person name="Donnini D."/>
            <person name="Bonito G."/>
        </authorList>
    </citation>
    <scope>NUCLEOTIDE SEQUENCE [LARGE SCALE GENOMIC DNA]</scope>
    <source>
        <strain evidence="2 3">Sb_GMNB300</strain>
    </source>
</reference>
<feature type="chain" id="PRO_5023875770" evidence="1">
    <location>
        <begin position="28"/>
        <end position="129"/>
    </location>
</feature>